<keyword evidence="2" id="KW-0328">Glycosyltransferase</keyword>
<organism evidence="2 3">
    <name type="scientific">Hoylesella nanceiensis</name>
    <dbReference type="NCBI Taxonomy" id="425941"/>
    <lineage>
        <taxon>Bacteria</taxon>
        <taxon>Pseudomonadati</taxon>
        <taxon>Bacteroidota</taxon>
        <taxon>Bacteroidia</taxon>
        <taxon>Bacteroidales</taxon>
        <taxon>Prevotellaceae</taxon>
        <taxon>Hoylesella</taxon>
    </lineage>
</organism>
<keyword evidence="3" id="KW-1185">Reference proteome</keyword>
<dbReference type="PANTHER" id="PTHR22916:SF3">
    <property type="entry name" value="UDP-GLCNAC:BETAGAL BETA-1,3-N-ACETYLGLUCOSAMINYLTRANSFERASE-LIKE PROTEIN 1"/>
    <property type="match status" value="1"/>
</dbReference>
<dbReference type="Pfam" id="PF00535">
    <property type="entry name" value="Glycos_transf_2"/>
    <property type="match status" value="1"/>
</dbReference>
<dbReference type="GO" id="GO:0016757">
    <property type="term" value="F:glycosyltransferase activity"/>
    <property type="evidence" value="ECO:0007669"/>
    <property type="project" value="UniProtKB-KW"/>
</dbReference>
<dbReference type="RefSeq" id="WP_219481262.1">
    <property type="nucleotide sequence ID" value="NZ_JAHXCT010000004.1"/>
</dbReference>
<reference evidence="2 3" key="1">
    <citation type="submission" date="2021-07" db="EMBL/GenBank/DDBJ databases">
        <title>Genomic diversity and antimicrobial resistance of Prevotella spp. isolated from chronic lung disease airways.</title>
        <authorList>
            <person name="Webb K.A."/>
            <person name="Olagoke O.S."/>
            <person name="Baird T."/>
            <person name="Neill J."/>
            <person name="Pham A."/>
            <person name="Wells T.J."/>
            <person name="Ramsay K.A."/>
            <person name="Bell S.C."/>
            <person name="Sarovich D.S."/>
            <person name="Price E.P."/>
        </authorList>
    </citation>
    <scope>NUCLEOTIDE SEQUENCE [LARGE SCALE GENOMIC DNA]</scope>
    <source>
        <strain evidence="2 3">SCHI0011.S.12</strain>
    </source>
</reference>
<protein>
    <submittedName>
        <fullName evidence="2">Glycosyltransferase</fullName>
        <ecNumber evidence="2">2.4.-.-</ecNumber>
    </submittedName>
</protein>
<feature type="domain" description="Glycosyltransferase 2-like" evidence="1">
    <location>
        <begin position="5"/>
        <end position="135"/>
    </location>
</feature>
<evidence type="ECO:0000313" key="3">
    <source>
        <dbReference type="Proteomes" id="UP000788426"/>
    </source>
</evidence>
<dbReference type="PANTHER" id="PTHR22916">
    <property type="entry name" value="GLYCOSYLTRANSFERASE"/>
    <property type="match status" value="1"/>
</dbReference>
<sequence length="289" mass="33717">MIQVSIGIPFYNAQDFLEQAILSVLNQDFKSFELLLIDDGSTDQSLDIAYRFQDERIKVIHDGQNKGLSARLNELVALSKGEYFVRMDADDLMFPQRISRQLAYLQEHNEVDVVGSSAVTIDINNSITGIIRYPEHPNNISNVIQHQCFIHPSIMAKRSWFVQNPYDEGAIRMEDYNLWMRTFSKYHFYNIAEPLMFYRVSGLPYLDKYLLSMKGERKELRKHKEIIPNYYVVLLKNYLKCVLYYCFSHLHLIDVLLRLRSKSIPNSNDLEGIKSALTTALQRNTQTKD</sequence>
<dbReference type="EC" id="2.4.-.-" evidence="2"/>
<evidence type="ECO:0000313" key="2">
    <source>
        <dbReference type="EMBL" id="MBW4769376.1"/>
    </source>
</evidence>
<accession>A0ABS6YCV3</accession>
<dbReference type="Proteomes" id="UP000788426">
    <property type="component" value="Unassembled WGS sequence"/>
</dbReference>
<dbReference type="InterPro" id="IPR001173">
    <property type="entry name" value="Glyco_trans_2-like"/>
</dbReference>
<gene>
    <name evidence="2" type="ORF">KZO38_06325</name>
</gene>
<name>A0ABS6YCV3_9BACT</name>
<keyword evidence="2" id="KW-0808">Transferase</keyword>
<comment type="caution">
    <text evidence="2">The sequence shown here is derived from an EMBL/GenBank/DDBJ whole genome shotgun (WGS) entry which is preliminary data.</text>
</comment>
<dbReference type="EMBL" id="JAHXCT010000004">
    <property type="protein sequence ID" value="MBW4769376.1"/>
    <property type="molecule type" value="Genomic_DNA"/>
</dbReference>
<proteinExistence type="predicted"/>
<evidence type="ECO:0000259" key="1">
    <source>
        <dbReference type="Pfam" id="PF00535"/>
    </source>
</evidence>